<dbReference type="InterPro" id="IPR011990">
    <property type="entry name" value="TPR-like_helical_dom_sf"/>
</dbReference>
<feature type="region of interest" description="Disordered" evidence="1">
    <location>
        <begin position="500"/>
        <end position="521"/>
    </location>
</feature>
<sequence length="521" mass="54669">MRCFLCVFLAGAAVIAGAGIAEPASRPSDENTASRCGTRSLEQCVADDPTSARADILAILKKGPDGYAERLLGDIALSDKDVDEARERYRSAYDSGDLWAAPKLAKLLPPAAAITILEGVAAQSPEIGKWALYDAARLREHRGADEDLIKALIDHAAAYRLGNSWSTIPLAYAAASGKSTGIKSGNLAATMERYLEEGDADYLIHGRNALAALYYSVLGCEERGAELLADVAATGGEEGAKAASQLAERKSQADPTDANAIAALESGAKAGIPGSMFALGRHLAMTATDAAERQRGVTLIKAAVAIEPDRASYGFYLVGDALATGDKADLAGSAEAYAKSAATGNGWAQMRLTFAYRDGRGVKKSSAKAAQFARQALASDSPQSGLIAILSLYGTPADPSSDRLVAALRATLASTQAVVVADALEGVDVNQRAKLLQSIWRQRGLFAGQADGIIGRESYRIFVSECRRRGVSACRTEFLPPDLLRATILHLANTRSGGNGDIASSPLTRKPNDARQCHASI</sequence>
<dbReference type="Gene3D" id="1.25.40.10">
    <property type="entry name" value="Tetratricopeptide repeat domain"/>
    <property type="match status" value="1"/>
</dbReference>
<accession>A0A0F9SLW9</accession>
<gene>
    <name evidence="2" type="ORF">LCGC14_0503180</name>
</gene>
<dbReference type="SUPFAM" id="SSF81901">
    <property type="entry name" value="HCP-like"/>
    <property type="match status" value="2"/>
</dbReference>
<dbReference type="EMBL" id="LAZR01000594">
    <property type="protein sequence ID" value="KKN63312.1"/>
    <property type="molecule type" value="Genomic_DNA"/>
</dbReference>
<dbReference type="AlphaFoldDB" id="A0A0F9SLW9"/>
<protein>
    <recommendedName>
        <fullName evidence="3">Sel1 repeat family protein</fullName>
    </recommendedName>
</protein>
<proteinExistence type="predicted"/>
<evidence type="ECO:0000313" key="2">
    <source>
        <dbReference type="EMBL" id="KKN63312.1"/>
    </source>
</evidence>
<comment type="caution">
    <text evidence="2">The sequence shown here is derived from an EMBL/GenBank/DDBJ whole genome shotgun (WGS) entry which is preliminary data.</text>
</comment>
<evidence type="ECO:0000256" key="1">
    <source>
        <dbReference type="SAM" id="MobiDB-lite"/>
    </source>
</evidence>
<organism evidence="2">
    <name type="scientific">marine sediment metagenome</name>
    <dbReference type="NCBI Taxonomy" id="412755"/>
    <lineage>
        <taxon>unclassified sequences</taxon>
        <taxon>metagenomes</taxon>
        <taxon>ecological metagenomes</taxon>
    </lineage>
</organism>
<name>A0A0F9SLW9_9ZZZZ</name>
<reference evidence="2" key="1">
    <citation type="journal article" date="2015" name="Nature">
        <title>Complex archaea that bridge the gap between prokaryotes and eukaryotes.</title>
        <authorList>
            <person name="Spang A."/>
            <person name="Saw J.H."/>
            <person name="Jorgensen S.L."/>
            <person name="Zaremba-Niedzwiedzka K."/>
            <person name="Martijn J."/>
            <person name="Lind A.E."/>
            <person name="van Eijk R."/>
            <person name="Schleper C."/>
            <person name="Guy L."/>
            <person name="Ettema T.J."/>
        </authorList>
    </citation>
    <scope>NUCLEOTIDE SEQUENCE</scope>
</reference>
<feature type="compositionally biased region" description="Basic and acidic residues" evidence="1">
    <location>
        <begin position="510"/>
        <end position="521"/>
    </location>
</feature>
<evidence type="ECO:0008006" key="3">
    <source>
        <dbReference type="Google" id="ProtNLM"/>
    </source>
</evidence>